<dbReference type="InterPro" id="IPR051846">
    <property type="entry name" value="SH2_domain_adapters"/>
</dbReference>
<evidence type="ECO:0000256" key="1">
    <source>
        <dbReference type="ARBA" id="ARBA00022999"/>
    </source>
</evidence>
<dbReference type="PANTHER" id="PTHR15127:SF31">
    <property type="entry name" value="SH2 DOMAIN-CONTAINING ADAPTER PROTEIN B"/>
    <property type="match status" value="1"/>
</dbReference>
<proteinExistence type="predicted"/>
<keyword evidence="3" id="KW-1185">Reference proteome</keyword>
<comment type="caution">
    <text evidence="2">The sequence shown here is derived from an EMBL/GenBank/DDBJ whole genome shotgun (WGS) entry which is preliminary data.</text>
</comment>
<dbReference type="SUPFAM" id="SSF55550">
    <property type="entry name" value="SH2 domain"/>
    <property type="match status" value="1"/>
</dbReference>
<keyword evidence="1" id="KW-0727">SH2 domain</keyword>
<evidence type="ECO:0000313" key="2">
    <source>
        <dbReference type="EMBL" id="KAK2120006.1"/>
    </source>
</evidence>
<name>A0ABQ9WFC4_SAGOE</name>
<reference evidence="2 3" key="1">
    <citation type="submission" date="2023-05" db="EMBL/GenBank/DDBJ databases">
        <title>B98-5 Cell Line De Novo Hybrid Assembly: An Optical Mapping Approach.</title>
        <authorList>
            <person name="Kananen K."/>
            <person name="Auerbach J.A."/>
            <person name="Kautto E."/>
            <person name="Blachly J.S."/>
        </authorList>
    </citation>
    <scope>NUCLEOTIDE SEQUENCE [LARGE SCALE GENOMIC DNA]</scope>
    <source>
        <strain evidence="2">B95-8</strain>
        <tissue evidence="2">Cell line</tissue>
    </source>
</reference>
<dbReference type="Proteomes" id="UP001266305">
    <property type="component" value="Unassembled WGS sequence"/>
</dbReference>
<dbReference type="InterPro" id="IPR036860">
    <property type="entry name" value="SH2_dom_sf"/>
</dbReference>
<gene>
    <name evidence="2" type="ORF">P7K49_001392</name>
</gene>
<dbReference type="Gene3D" id="3.30.505.10">
    <property type="entry name" value="SH2 domain"/>
    <property type="match status" value="1"/>
</dbReference>
<protein>
    <recommendedName>
        <fullName evidence="4">SH2 domain-containing protein</fullName>
    </recommendedName>
</protein>
<evidence type="ECO:0000313" key="3">
    <source>
        <dbReference type="Proteomes" id="UP001266305"/>
    </source>
</evidence>
<accession>A0ABQ9WFC4</accession>
<dbReference type="EMBL" id="JASSZA010000001">
    <property type="protein sequence ID" value="KAK2120006.1"/>
    <property type="molecule type" value="Genomic_DNA"/>
</dbReference>
<sequence length="81" mass="9079">MVDTDWALLCGMLRGAGMVAKSNQGFMHMKLAKTKEKYILGQNSPPFDSVPEVIHYYTTRKLPIKGAEHLSLLYPVAVRTL</sequence>
<organism evidence="2 3">
    <name type="scientific">Saguinus oedipus</name>
    <name type="common">Cotton-top tamarin</name>
    <name type="synonym">Oedipomidas oedipus</name>
    <dbReference type="NCBI Taxonomy" id="9490"/>
    <lineage>
        <taxon>Eukaryota</taxon>
        <taxon>Metazoa</taxon>
        <taxon>Chordata</taxon>
        <taxon>Craniata</taxon>
        <taxon>Vertebrata</taxon>
        <taxon>Euteleostomi</taxon>
        <taxon>Mammalia</taxon>
        <taxon>Eutheria</taxon>
        <taxon>Euarchontoglires</taxon>
        <taxon>Primates</taxon>
        <taxon>Haplorrhini</taxon>
        <taxon>Platyrrhini</taxon>
        <taxon>Cebidae</taxon>
        <taxon>Callitrichinae</taxon>
        <taxon>Saguinus</taxon>
    </lineage>
</organism>
<evidence type="ECO:0008006" key="4">
    <source>
        <dbReference type="Google" id="ProtNLM"/>
    </source>
</evidence>
<dbReference type="PANTHER" id="PTHR15127">
    <property type="entry name" value="HEAVYWEIGHT, ISOFORM A"/>
    <property type="match status" value="1"/>
</dbReference>